<sequence>MGRFALNDDNDDCCWEFVANSGEEGALVVKETTRSDEKPHKKKTVDDPSDSFAVIVPHSPPKTIFSQLRKVSLFVILLSYLLQRYLPPAPPLSETTSLSTTWTEFLAHHFFQLGQSLTVLTVQIPLHVSQWIVSTITMDLQLAYERYHESQCRFRPLTRLLPVAGQPLAVQMVMDTIETWSHTKPLFVLLTGFPHTGQTTLVQAIVEELWSDCVDGEQRLFLATNWNQQWSQMTHHAQVYPSGAMIFIPQVQVEDTTDLLLLLRADDAWTSHTLVLVGSHTIGRSAIARALRQDQFHYNNTVLWNELLRRQGNWDAVIPFQPLTRDTLRDVVSLKISRLADHPVMLTDRFLNVWLDQAEYLEWKRRDTPDDEAVPFLTVALQGAQMLDDSPLWKRFLAGWKRCSKETVYQMDYWDGDIVLQSDEGQPGCSFPLL</sequence>
<evidence type="ECO:0000313" key="1">
    <source>
        <dbReference type="EMBL" id="GAX13432.1"/>
    </source>
</evidence>
<name>A0A1Z5JHV3_FISSO</name>
<dbReference type="OrthoDB" id="56838at2759"/>
<dbReference type="SUPFAM" id="SSF52540">
    <property type="entry name" value="P-loop containing nucleoside triphosphate hydrolases"/>
    <property type="match status" value="1"/>
</dbReference>
<reference evidence="1 2" key="1">
    <citation type="journal article" date="2015" name="Plant Cell">
        <title>Oil accumulation by the oleaginous diatom Fistulifera solaris as revealed by the genome and transcriptome.</title>
        <authorList>
            <person name="Tanaka T."/>
            <person name="Maeda Y."/>
            <person name="Veluchamy A."/>
            <person name="Tanaka M."/>
            <person name="Abida H."/>
            <person name="Marechal E."/>
            <person name="Bowler C."/>
            <person name="Muto M."/>
            <person name="Sunaga Y."/>
            <person name="Tanaka M."/>
            <person name="Yoshino T."/>
            <person name="Taniguchi T."/>
            <person name="Fukuda Y."/>
            <person name="Nemoto M."/>
            <person name="Matsumoto M."/>
            <person name="Wong P.S."/>
            <person name="Aburatani S."/>
            <person name="Fujibuchi W."/>
        </authorList>
    </citation>
    <scope>NUCLEOTIDE SEQUENCE [LARGE SCALE GENOMIC DNA]</scope>
    <source>
        <strain evidence="1 2">JPCC DA0580</strain>
    </source>
</reference>
<proteinExistence type="predicted"/>
<dbReference type="Proteomes" id="UP000198406">
    <property type="component" value="Unassembled WGS sequence"/>
</dbReference>
<accession>A0A1Z5JHV3</accession>
<dbReference type="EMBL" id="BDSP01000065">
    <property type="protein sequence ID" value="GAX13432.1"/>
    <property type="molecule type" value="Genomic_DNA"/>
</dbReference>
<keyword evidence="2" id="KW-1185">Reference proteome</keyword>
<dbReference type="InParanoid" id="A0A1Z5JHV3"/>
<gene>
    <name evidence="1" type="ORF">FisN_34Lh033</name>
</gene>
<dbReference type="InterPro" id="IPR027417">
    <property type="entry name" value="P-loop_NTPase"/>
</dbReference>
<protein>
    <submittedName>
        <fullName evidence="1">Uncharacterized protein</fullName>
    </submittedName>
</protein>
<evidence type="ECO:0000313" key="2">
    <source>
        <dbReference type="Proteomes" id="UP000198406"/>
    </source>
</evidence>
<organism evidence="1 2">
    <name type="scientific">Fistulifera solaris</name>
    <name type="common">Oleaginous diatom</name>
    <dbReference type="NCBI Taxonomy" id="1519565"/>
    <lineage>
        <taxon>Eukaryota</taxon>
        <taxon>Sar</taxon>
        <taxon>Stramenopiles</taxon>
        <taxon>Ochrophyta</taxon>
        <taxon>Bacillariophyta</taxon>
        <taxon>Bacillariophyceae</taxon>
        <taxon>Bacillariophycidae</taxon>
        <taxon>Naviculales</taxon>
        <taxon>Naviculaceae</taxon>
        <taxon>Fistulifera</taxon>
    </lineage>
</organism>
<dbReference type="AlphaFoldDB" id="A0A1Z5JHV3"/>
<comment type="caution">
    <text evidence="1">The sequence shown here is derived from an EMBL/GenBank/DDBJ whole genome shotgun (WGS) entry which is preliminary data.</text>
</comment>